<feature type="domain" description="CTCK" evidence="3">
    <location>
        <begin position="41"/>
        <end position="120"/>
    </location>
</feature>
<keyword evidence="1" id="KW-1015">Disulfide bond</keyword>
<evidence type="ECO:0000313" key="5">
    <source>
        <dbReference type="Proteomes" id="UP000594262"/>
    </source>
</evidence>
<dbReference type="EnsemblMetazoa" id="CLYHEMT013408.1">
    <property type="protein sequence ID" value="CLYHEMP013408.1"/>
    <property type="gene ID" value="CLYHEMG013408"/>
</dbReference>
<dbReference type="SMART" id="SM00041">
    <property type="entry name" value="CT"/>
    <property type="match status" value="1"/>
</dbReference>
<reference evidence="4" key="1">
    <citation type="submission" date="2021-01" db="UniProtKB">
        <authorList>
            <consortium name="EnsemblMetazoa"/>
        </authorList>
    </citation>
    <scope>IDENTIFICATION</scope>
</reference>
<keyword evidence="2" id="KW-0472">Membrane</keyword>
<keyword evidence="5" id="KW-1185">Reference proteome</keyword>
<feature type="transmembrane region" description="Helical" evidence="2">
    <location>
        <begin position="12"/>
        <end position="30"/>
    </location>
</feature>
<evidence type="ECO:0000313" key="4">
    <source>
        <dbReference type="EnsemblMetazoa" id="CLYHEMP013408.1"/>
    </source>
</evidence>
<keyword evidence="2" id="KW-0812">Transmembrane</keyword>
<dbReference type="AlphaFoldDB" id="A0A7M5WUZ3"/>
<organism evidence="4 5">
    <name type="scientific">Clytia hemisphaerica</name>
    <dbReference type="NCBI Taxonomy" id="252671"/>
    <lineage>
        <taxon>Eukaryota</taxon>
        <taxon>Metazoa</taxon>
        <taxon>Cnidaria</taxon>
        <taxon>Hydrozoa</taxon>
        <taxon>Hydroidolina</taxon>
        <taxon>Leptothecata</taxon>
        <taxon>Obeliida</taxon>
        <taxon>Clytiidae</taxon>
        <taxon>Clytia</taxon>
    </lineage>
</organism>
<proteinExistence type="predicted"/>
<protein>
    <recommendedName>
        <fullName evidence="3">CTCK domain-containing protein</fullName>
    </recommendedName>
</protein>
<dbReference type="InterPro" id="IPR006207">
    <property type="entry name" value="Cys_knot_C"/>
</dbReference>
<evidence type="ECO:0000259" key="3">
    <source>
        <dbReference type="SMART" id="SM00041"/>
    </source>
</evidence>
<evidence type="ECO:0000256" key="1">
    <source>
        <dbReference type="ARBA" id="ARBA00023157"/>
    </source>
</evidence>
<dbReference type="Gene3D" id="2.10.90.10">
    <property type="entry name" value="Cystine-knot cytokines"/>
    <property type="match status" value="1"/>
</dbReference>
<accession>A0A7M5WUZ3</accession>
<dbReference type="InterPro" id="IPR029034">
    <property type="entry name" value="Cystine-knot_cytokine"/>
</dbReference>
<sequence>MMVSQTKIVQYFYIVCFIYLLMFTPPSSMVRTRKCWKRKYTVEVAMEGTFSMACRRNVTLHKCEGFCRSEAGPVVVDDQVRWEMKCNCCQPKNYKWKTVRFPACGASRRIRDISNCKCMPC</sequence>
<dbReference type="Proteomes" id="UP000594262">
    <property type="component" value="Unplaced"/>
</dbReference>
<keyword evidence="2" id="KW-1133">Transmembrane helix</keyword>
<dbReference type="EnsemblMetazoa" id="CLYHEMT013408.3">
    <property type="protein sequence ID" value="CLYHEMP013408.3"/>
    <property type="gene ID" value="CLYHEMG013408"/>
</dbReference>
<evidence type="ECO:0000256" key="2">
    <source>
        <dbReference type="SAM" id="Phobius"/>
    </source>
</evidence>
<name>A0A7M5WUZ3_9CNID</name>